<evidence type="ECO:0008006" key="2">
    <source>
        <dbReference type="Google" id="ProtNLM"/>
    </source>
</evidence>
<name>A0A6J4PPW2_9ACTN</name>
<reference evidence="1" key="1">
    <citation type="submission" date="2020-02" db="EMBL/GenBank/DDBJ databases">
        <authorList>
            <person name="Meier V. D."/>
        </authorList>
    </citation>
    <scope>NUCLEOTIDE SEQUENCE</scope>
    <source>
        <strain evidence="1">AVDCRST_MAG01</strain>
    </source>
</reference>
<dbReference type="EMBL" id="CADCUW010000297">
    <property type="protein sequence ID" value="CAA9418596.1"/>
    <property type="molecule type" value="Genomic_DNA"/>
</dbReference>
<protein>
    <recommendedName>
        <fullName evidence="2">DUF1579 domain-containing protein</fullName>
    </recommendedName>
</protein>
<sequence length="158" mass="18167">MSALDRLLGNWEVTMHHSAVPEPITGRQRYERVLDGAFVLQHWTYDHPEFPDAMALMSDDRYHHFDVRGITRVFELEVDEAGWSMIRLDEDFSQRSTARFRGPDAMESTGEVSHDNGATWQQDFTMTYRRTHHPSGPHTAAHADWAWRSTVSASAPIV</sequence>
<accession>A0A6J4PPW2</accession>
<dbReference type="AlphaFoldDB" id="A0A6J4PPW2"/>
<organism evidence="1">
    <name type="scientific">uncultured Rubrobacteraceae bacterium</name>
    <dbReference type="NCBI Taxonomy" id="349277"/>
    <lineage>
        <taxon>Bacteria</taxon>
        <taxon>Bacillati</taxon>
        <taxon>Actinomycetota</taxon>
        <taxon>Rubrobacteria</taxon>
        <taxon>Rubrobacterales</taxon>
        <taxon>Rubrobacteraceae</taxon>
        <taxon>environmental samples</taxon>
    </lineage>
</organism>
<evidence type="ECO:0000313" key="1">
    <source>
        <dbReference type="EMBL" id="CAA9418596.1"/>
    </source>
</evidence>
<gene>
    <name evidence="1" type="ORF">AVDCRST_MAG01-01-2104</name>
</gene>
<proteinExistence type="predicted"/>